<feature type="compositionally biased region" description="Acidic residues" evidence="1">
    <location>
        <begin position="45"/>
        <end position="55"/>
    </location>
</feature>
<dbReference type="EMBL" id="JAXQNO010000008">
    <property type="protein sequence ID" value="KAK4791964.1"/>
    <property type="molecule type" value="Genomic_DNA"/>
</dbReference>
<evidence type="ECO:0000313" key="3">
    <source>
        <dbReference type="Proteomes" id="UP001346149"/>
    </source>
</evidence>
<dbReference type="AlphaFoldDB" id="A0AAN7LU97"/>
<organism evidence="2 3">
    <name type="scientific">Trapa natans</name>
    <name type="common">Water chestnut</name>
    <dbReference type="NCBI Taxonomy" id="22666"/>
    <lineage>
        <taxon>Eukaryota</taxon>
        <taxon>Viridiplantae</taxon>
        <taxon>Streptophyta</taxon>
        <taxon>Embryophyta</taxon>
        <taxon>Tracheophyta</taxon>
        <taxon>Spermatophyta</taxon>
        <taxon>Magnoliopsida</taxon>
        <taxon>eudicotyledons</taxon>
        <taxon>Gunneridae</taxon>
        <taxon>Pentapetalae</taxon>
        <taxon>rosids</taxon>
        <taxon>malvids</taxon>
        <taxon>Myrtales</taxon>
        <taxon>Lythraceae</taxon>
        <taxon>Trapa</taxon>
    </lineage>
</organism>
<keyword evidence="3" id="KW-1185">Reference proteome</keyword>
<evidence type="ECO:0000256" key="1">
    <source>
        <dbReference type="SAM" id="MobiDB-lite"/>
    </source>
</evidence>
<feature type="region of interest" description="Disordered" evidence="1">
    <location>
        <begin position="45"/>
        <end position="89"/>
    </location>
</feature>
<proteinExistence type="predicted"/>
<dbReference type="Proteomes" id="UP001346149">
    <property type="component" value="Unassembled WGS sequence"/>
</dbReference>
<reference evidence="2 3" key="1">
    <citation type="journal article" date="2023" name="Hortic Res">
        <title>Pangenome of water caltrop reveals structural variations and asymmetric subgenome divergence after allopolyploidization.</title>
        <authorList>
            <person name="Zhang X."/>
            <person name="Chen Y."/>
            <person name="Wang L."/>
            <person name="Yuan Y."/>
            <person name="Fang M."/>
            <person name="Shi L."/>
            <person name="Lu R."/>
            <person name="Comes H.P."/>
            <person name="Ma Y."/>
            <person name="Chen Y."/>
            <person name="Huang G."/>
            <person name="Zhou Y."/>
            <person name="Zheng Z."/>
            <person name="Qiu Y."/>
        </authorList>
    </citation>
    <scope>NUCLEOTIDE SEQUENCE [LARGE SCALE GENOMIC DNA]</scope>
    <source>
        <strain evidence="2">F231</strain>
    </source>
</reference>
<gene>
    <name evidence="2" type="ORF">SAY86_022399</name>
</gene>
<feature type="compositionally biased region" description="Basic residues" evidence="1">
    <location>
        <begin position="79"/>
        <end position="89"/>
    </location>
</feature>
<evidence type="ECO:0000313" key="2">
    <source>
        <dbReference type="EMBL" id="KAK4791964.1"/>
    </source>
</evidence>
<sequence>MAFLVGISSAHIRHISEVAEVTSRGGRGTSFGDVVDVALEVADVEGPEESGDEVDGGTPNAVPEPRSVAGGEGLPAGVRRQKVTRHYVM</sequence>
<comment type="caution">
    <text evidence="2">The sequence shown here is derived from an EMBL/GenBank/DDBJ whole genome shotgun (WGS) entry which is preliminary data.</text>
</comment>
<name>A0AAN7LU97_TRANT</name>
<accession>A0AAN7LU97</accession>
<protein>
    <submittedName>
        <fullName evidence="2">Uncharacterized protein</fullName>
    </submittedName>
</protein>